<dbReference type="EMBL" id="JAADZA010000025">
    <property type="protein sequence ID" value="NEV13336.1"/>
    <property type="molecule type" value="Genomic_DNA"/>
</dbReference>
<proteinExistence type="predicted"/>
<reference evidence="2 3" key="1">
    <citation type="submission" date="2020-02" db="EMBL/GenBank/DDBJ databases">
        <title>Draft genome sequence of Rhizobium tropici.</title>
        <authorList>
            <person name="Khayi S."/>
            <person name="Jemo M."/>
        </authorList>
    </citation>
    <scope>NUCLEOTIDE SEQUENCE [LARGE SCALE GENOMIC DNA]</scope>
    <source>
        <strain evidence="2 3">A12</strain>
    </source>
</reference>
<reference evidence="1 4" key="2">
    <citation type="submission" date="2020-08" db="EMBL/GenBank/DDBJ databases">
        <title>Genomic Encyclopedia of Type Strains, Phase IV (KMG-V): Genome sequencing to study the core and pangenomes of soil and plant-associated prokaryotes.</title>
        <authorList>
            <person name="Whitman W."/>
        </authorList>
    </citation>
    <scope>NUCLEOTIDE SEQUENCE [LARGE SCALE GENOMIC DNA]</scope>
    <source>
        <strain evidence="1 4">SEMIA 4059</strain>
    </source>
</reference>
<gene>
    <name evidence="1" type="ORF">GGD45_003284</name>
    <name evidence="2" type="ORF">GXW80_20295</name>
</gene>
<sequence length="183" mass="20632">MQPNHYTITRQGAEVLKQLVAFVSQDVFDERRHDGAIAKSTAFLKVIGDARGVLEQIGAYDFDNEEDDDLPPYTFWWEGPFDLPTNEIEHALASETEGRPGLVFKRVQVNTALPSGYFADLQFAIDEAQGKICTLISIPIDRTELNLGPNWYDIGENLETTIELIVDGIETHPTWVQYFQAQA</sequence>
<dbReference type="AlphaFoldDB" id="A0A6P1CAF0"/>
<evidence type="ECO:0000313" key="1">
    <source>
        <dbReference type="EMBL" id="MBB6492876.1"/>
    </source>
</evidence>
<name>A0A6P1CAF0_RHITR</name>
<comment type="caution">
    <text evidence="2">The sequence shown here is derived from an EMBL/GenBank/DDBJ whole genome shotgun (WGS) entry which is preliminary data.</text>
</comment>
<accession>A0A6P1CAF0</accession>
<dbReference type="RefSeq" id="WP_015339754.1">
    <property type="nucleotide sequence ID" value="NZ_JAADZA010000025.1"/>
</dbReference>
<keyword evidence="4" id="KW-1185">Reference proteome</keyword>
<protein>
    <submittedName>
        <fullName evidence="2">Uncharacterized protein</fullName>
    </submittedName>
</protein>
<dbReference type="Proteomes" id="UP000471190">
    <property type="component" value="Unassembled WGS sequence"/>
</dbReference>
<organism evidence="2 3">
    <name type="scientific">Rhizobium tropici</name>
    <dbReference type="NCBI Taxonomy" id="398"/>
    <lineage>
        <taxon>Bacteria</taxon>
        <taxon>Pseudomonadati</taxon>
        <taxon>Pseudomonadota</taxon>
        <taxon>Alphaproteobacteria</taxon>
        <taxon>Hyphomicrobiales</taxon>
        <taxon>Rhizobiaceae</taxon>
        <taxon>Rhizobium/Agrobacterium group</taxon>
        <taxon>Rhizobium</taxon>
    </lineage>
</organism>
<evidence type="ECO:0000313" key="3">
    <source>
        <dbReference type="Proteomes" id="UP000471190"/>
    </source>
</evidence>
<dbReference type="EMBL" id="JACHBF010000008">
    <property type="protein sequence ID" value="MBB6492876.1"/>
    <property type="molecule type" value="Genomic_DNA"/>
</dbReference>
<dbReference type="Proteomes" id="UP000526625">
    <property type="component" value="Unassembled WGS sequence"/>
</dbReference>
<evidence type="ECO:0000313" key="2">
    <source>
        <dbReference type="EMBL" id="NEV13336.1"/>
    </source>
</evidence>
<evidence type="ECO:0000313" key="4">
    <source>
        <dbReference type="Proteomes" id="UP000526625"/>
    </source>
</evidence>